<protein>
    <submittedName>
        <fullName evidence="2">Uncharacterized protein</fullName>
    </submittedName>
</protein>
<comment type="caution">
    <text evidence="2">The sequence shown here is derived from an EMBL/GenBank/DDBJ whole genome shotgun (WGS) entry which is preliminary data.</text>
</comment>
<feature type="region of interest" description="Disordered" evidence="1">
    <location>
        <begin position="1"/>
        <end position="64"/>
    </location>
</feature>
<dbReference type="Proteomes" id="UP001050691">
    <property type="component" value="Unassembled WGS sequence"/>
</dbReference>
<accession>A0AAV5A4U1</accession>
<dbReference type="AlphaFoldDB" id="A0AAV5A4U1"/>
<evidence type="ECO:0000256" key="1">
    <source>
        <dbReference type="SAM" id="MobiDB-lite"/>
    </source>
</evidence>
<feature type="compositionally biased region" description="Basic residues" evidence="1">
    <location>
        <begin position="1"/>
        <end position="16"/>
    </location>
</feature>
<name>A0AAV5A4U1_9AGAM</name>
<organism evidence="2 3">
    <name type="scientific">Clathrus columnatus</name>
    <dbReference type="NCBI Taxonomy" id="1419009"/>
    <lineage>
        <taxon>Eukaryota</taxon>
        <taxon>Fungi</taxon>
        <taxon>Dikarya</taxon>
        <taxon>Basidiomycota</taxon>
        <taxon>Agaricomycotina</taxon>
        <taxon>Agaricomycetes</taxon>
        <taxon>Phallomycetidae</taxon>
        <taxon>Phallales</taxon>
        <taxon>Clathraceae</taxon>
        <taxon>Clathrus</taxon>
    </lineage>
</organism>
<reference evidence="2" key="1">
    <citation type="submission" date="2021-10" db="EMBL/GenBank/DDBJ databases">
        <title>De novo Genome Assembly of Clathrus columnatus (Basidiomycota, Fungi) Using Illumina and Nanopore Sequence Data.</title>
        <authorList>
            <person name="Ogiso-Tanaka E."/>
            <person name="Itagaki H."/>
            <person name="Hosoya T."/>
            <person name="Hosaka K."/>
        </authorList>
    </citation>
    <scope>NUCLEOTIDE SEQUENCE</scope>
    <source>
        <strain evidence="2">MO-923</strain>
    </source>
</reference>
<dbReference type="EMBL" id="BPWL01000002">
    <property type="protein sequence ID" value="GJJ07779.1"/>
    <property type="molecule type" value="Genomic_DNA"/>
</dbReference>
<evidence type="ECO:0000313" key="2">
    <source>
        <dbReference type="EMBL" id="GJJ07779.1"/>
    </source>
</evidence>
<sequence length="196" mass="21467">MYYLIRRSRRGKKHNPSRVTAFDVSTDKDIDPVSQSKLNPRPPAPKNNQLSVNSVSGSSSVPQVLQQKIGESANHSSPDITIPQRDSLIDQSMSHPNRSSPEILQSNLPIISHNPANLNPLLREILNVTQGHHNQGPSDTGDPNVPQNIQIFIINQPSNPDGSGANENGESRGIRYGRPSPHNLDIDTLSPPPSYE</sequence>
<gene>
    <name evidence="2" type="ORF">Clacol_001984</name>
</gene>
<evidence type="ECO:0000313" key="3">
    <source>
        <dbReference type="Proteomes" id="UP001050691"/>
    </source>
</evidence>
<feature type="region of interest" description="Disordered" evidence="1">
    <location>
        <begin position="155"/>
        <end position="196"/>
    </location>
</feature>
<keyword evidence="3" id="KW-1185">Reference proteome</keyword>
<feature type="compositionally biased region" description="Low complexity" evidence="1">
    <location>
        <begin position="47"/>
        <end position="64"/>
    </location>
</feature>
<proteinExistence type="predicted"/>